<name>W0FQ83_9BACT</name>
<dbReference type="Gene3D" id="3.30.70.1380">
    <property type="entry name" value="Transcriptional regulatory protein pf0864 domain like"/>
    <property type="match status" value="1"/>
</dbReference>
<evidence type="ECO:0000256" key="1">
    <source>
        <dbReference type="ARBA" id="ARBA00022596"/>
    </source>
</evidence>
<dbReference type="HAMAP" id="MF_01074">
    <property type="entry name" value="LarC"/>
    <property type="match status" value="1"/>
</dbReference>
<evidence type="ECO:0000256" key="2">
    <source>
        <dbReference type="HAMAP-Rule" id="MF_01074"/>
    </source>
</evidence>
<keyword evidence="1 2" id="KW-0533">Nickel</keyword>
<comment type="similarity">
    <text evidence="2">Belongs to the LarC family.</text>
</comment>
<accession>W0FQ83</accession>
<dbReference type="GO" id="GO:0016829">
    <property type="term" value="F:lyase activity"/>
    <property type="evidence" value="ECO:0007669"/>
    <property type="project" value="UniProtKB-UniRule"/>
</dbReference>
<keyword evidence="2" id="KW-0456">Lyase</keyword>
<evidence type="ECO:0000256" key="3">
    <source>
        <dbReference type="SAM" id="MobiDB-lite"/>
    </source>
</evidence>
<dbReference type="AlphaFoldDB" id="W0FQ83"/>
<feature type="region of interest" description="Disordered" evidence="3">
    <location>
        <begin position="67"/>
        <end position="117"/>
    </location>
</feature>
<dbReference type="Pfam" id="PF01969">
    <property type="entry name" value="Ni_insertion"/>
    <property type="match status" value="1"/>
</dbReference>
<dbReference type="PANTHER" id="PTHR36566">
    <property type="entry name" value="NICKEL INSERTION PROTEIN-RELATED"/>
    <property type="match status" value="1"/>
</dbReference>
<sequence length="422" mass="46070">MKTLYLECSMGAAGDMLTAALLELAGDPQTFTDRMNALGLPGVHVSAEPSVKCGITGTHMRVTVDGAEEESADAHEHEHRHDHDHHHEHEHEHHHDHDHHDDQGHEHHGHGHHHASVSDINGLIDSLAVSDRVKADAKAVYALIAEAESRVHGRPVTEIHFHEVGTLDAVADVVGVCLLMEQLAPDQVMASPVHTGSGHVHCAHGILPVPAPATALLLKGIPSYSTQVRGELCTPTGAALLKHFVSRFGDRPVMAVSAIGYGMGKKDFDQANCVRAFLGESEGLREKVTRLECNLDDMTGEDVGFATEQLFEAGARDVYTQAIGMKKNRPGILLSVICMPEDADRLAETMMKYTTTLGIRRQDMSRYVLERREETVSTPYGEVRVKRASGMGTERSKPEYEDIAALAREKGLSPAAVRKEIR</sequence>
<protein>
    <recommendedName>
        <fullName evidence="2">Putative nickel insertion protein</fullName>
    </recommendedName>
</protein>
<dbReference type="GO" id="GO:0016151">
    <property type="term" value="F:nickel cation binding"/>
    <property type="evidence" value="ECO:0007669"/>
    <property type="project" value="UniProtKB-UniRule"/>
</dbReference>
<proteinExistence type="inferred from homology"/>
<evidence type="ECO:0000313" key="4">
    <source>
        <dbReference type="EMBL" id="AHF24977.1"/>
    </source>
</evidence>
<dbReference type="EMBL" id="KC246813">
    <property type="protein sequence ID" value="AHF24977.1"/>
    <property type="molecule type" value="Genomic_DNA"/>
</dbReference>
<reference evidence="4" key="1">
    <citation type="journal article" date="2013" name="PLoS ONE">
        <title>Metagenomic insights into the carbohydrate-active enzymes carried by the microorganisms adhering to solid digesta in the rumen of cows.</title>
        <authorList>
            <person name="Wang L."/>
            <person name="Hatem A."/>
            <person name="Catalyurek U.V."/>
            <person name="Morrison M."/>
            <person name="Yu Z."/>
        </authorList>
    </citation>
    <scope>NUCLEOTIDE SEQUENCE</scope>
</reference>
<feature type="compositionally biased region" description="Basic and acidic residues" evidence="3">
    <location>
        <begin position="72"/>
        <end position="106"/>
    </location>
</feature>
<dbReference type="NCBIfam" id="TIGR00299">
    <property type="entry name" value="nickel pincer cofactor biosynthesis protein LarC"/>
    <property type="match status" value="1"/>
</dbReference>
<organism evidence="4">
    <name type="scientific">uncultured bacterium Contig1753</name>
    <dbReference type="NCBI Taxonomy" id="1393498"/>
    <lineage>
        <taxon>Bacteria</taxon>
        <taxon>environmental samples</taxon>
    </lineage>
</organism>
<dbReference type="InterPro" id="IPR002822">
    <property type="entry name" value="Ni_insertion"/>
</dbReference>
<dbReference type="PANTHER" id="PTHR36566:SF1">
    <property type="entry name" value="PYRIDINIUM-3,5-BISTHIOCARBOXYLIC ACID MONONUCLEOTIDE NICKEL INSERTION PROTEIN"/>
    <property type="match status" value="1"/>
</dbReference>